<dbReference type="PRINTS" id="PR00320">
    <property type="entry name" value="GPROTEINBRPT"/>
</dbReference>
<evidence type="ECO:0000256" key="2">
    <source>
        <dbReference type="ARBA" id="ARBA00022737"/>
    </source>
</evidence>
<feature type="compositionally biased region" description="Polar residues" evidence="4">
    <location>
        <begin position="692"/>
        <end position="703"/>
    </location>
</feature>
<feature type="repeat" description="WD" evidence="3">
    <location>
        <begin position="1007"/>
        <end position="1048"/>
    </location>
</feature>
<feature type="repeat" description="WD" evidence="3">
    <location>
        <begin position="788"/>
        <end position="823"/>
    </location>
</feature>
<dbReference type="InterPro" id="IPR019775">
    <property type="entry name" value="WD40_repeat_CS"/>
</dbReference>
<gene>
    <name evidence="6" type="ORF">OQI_06315</name>
</gene>
<evidence type="ECO:0000256" key="1">
    <source>
        <dbReference type="ARBA" id="ARBA00022574"/>
    </source>
</evidence>
<dbReference type="Pfam" id="PF20703">
    <property type="entry name" value="nSTAND1"/>
    <property type="match status" value="1"/>
</dbReference>
<feature type="repeat" description="WD" evidence="3">
    <location>
        <begin position="599"/>
        <end position="631"/>
    </location>
</feature>
<evidence type="ECO:0000256" key="3">
    <source>
        <dbReference type="PROSITE-ProRule" id="PRU00221"/>
    </source>
</evidence>
<proteinExistence type="predicted"/>
<keyword evidence="1 3" id="KW-0853">WD repeat</keyword>
<organism evidence="6 7">
    <name type="scientific">Streptomyces pharetrae CZA14</name>
    <dbReference type="NCBI Taxonomy" id="1144883"/>
    <lineage>
        <taxon>Bacteria</taxon>
        <taxon>Bacillati</taxon>
        <taxon>Actinomycetota</taxon>
        <taxon>Actinomycetes</taxon>
        <taxon>Kitasatosporales</taxon>
        <taxon>Streptomycetaceae</taxon>
        <taxon>Streptomyces</taxon>
    </lineage>
</organism>
<evidence type="ECO:0000313" key="6">
    <source>
        <dbReference type="EMBL" id="OSZ61223.1"/>
    </source>
</evidence>
<feature type="repeat" description="WD" evidence="3">
    <location>
        <begin position="1053"/>
        <end position="1094"/>
    </location>
</feature>
<dbReference type="InterPro" id="IPR020472">
    <property type="entry name" value="WD40_PAC1"/>
</dbReference>
<feature type="repeat" description="WD" evidence="3">
    <location>
        <begin position="1099"/>
        <end position="1132"/>
    </location>
</feature>
<reference evidence="6 7" key="1">
    <citation type="submission" date="2016-12" db="EMBL/GenBank/DDBJ databases">
        <title>Genome Mining:The Detection of Biosynthetic Gene Clusters to Aid in the Expression of Curamycin A produced by Streptomyces sp. strain CZA14.</title>
        <authorList>
            <person name="Durrell K.A."/>
            <person name="Kirby B.M."/>
            <person name="Khan W."/>
            <person name="Mthethwa T."/>
            <person name="Le Roes-Hill M."/>
        </authorList>
    </citation>
    <scope>NUCLEOTIDE SEQUENCE [LARGE SCALE GENOMIC DNA]</scope>
    <source>
        <strain evidence="6 7">CZA14</strain>
    </source>
</reference>
<accession>A0ABX3YN76</accession>
<dbReference type="SUPFAM" id="SSF52540">
    <property type="entry name" value="P-loop containing nucleoside triphosphate hydrolases"/>
    <property type="match status" value="1"/>
</dbReference>
<dbReference type="Pfam" id="PF00400">
    <property type="entry name" value="WD40"/>
    <property type="match status" value="14"/>
</dbReference>
<dbReference type="EMBL" id="MRYD01000020">
    <property type="protein sequence ID" value="OSZ61223.1"/>
    <property type="molecule type" value="Genomic_DNA"/>
</dbReference>
<feature type="repeat" description="WD" evidence="3">
    <location>
        <begin position="916"/>
        <end position="949"/>
    </location>
</feature>
<evidence type="ECO:0000259" key="5">
    <source>
        <dbReference type="Pfam" id="PF20703"/>
    </source>
</evidence>
<feature type="repeat" description="WD" evidence="3">
    <location>
        <begin position="1145"/>
        <end position="1179"/>
    </location>
</feature>
<dbReference type="Gene3D" id="2.130.10.10">
    <property type="entry name" value="YVTN repeat-like/Quinoprotein amine dehydrogenase"/>
    <property type="match status" value="4"/>
</dbReference>
<keyword evidence="2" id="KW-0677">Repeat</keyword>
<feature type="region of interest" description="Disordered" evidence="4">
    <location>
        <begin position="682"/>
        <end position="705"/>
    </location>
</feature>
<dbReference type="CDD" id="cd00200">
    <property type="entry name" value="WD40"/>
    <property type="match status" value="2"/>
</dbReference>
<dbReference type="InterPro" id="IPR015943">
    <property type="entry name" value="WD40/YVTN_repeat-like_dom_sf"/>
</dbReference>
<dbReference type="Proteomes" id="UP000194266">
    <property type="component" value="Unassembled WGS sequence"/>
</dbReference>
<dbReference type="PROSITE" id="PS00678">
    <property type="entry name" value="WD_REPEATS_1"/>
    <property type="match status" value="6"/>
</dbReference>
<evidence type="ECO:0000256" key="4">
    <source>
        <dbReference type="SAM" id="MobiDB-lite"/>
    </source>
</evidence>
<keyword evidence="7" id="KW-1185">Reference proteome</keyword>
<protein>
    <recommendedName>
        <fullName evidence="5">Novel STAND NTPase 1 domain-containing protein</fullName>
    </recommendedName>
</protein>
<feature type="repeat" description="WD" evidence="3">
    <location>
        <begin position="645"/>
        <end position="686"/>
    </location>
</feature>
<dbReference type="PANTHER" id="PTHR19879:SF9">
    <property type="entry name" value="TRANSCRIPTION INITIATION FACTOR TFIID SUBUNIT 5"/>
    <property type="match status" value="1"/>
</dbReference>
<sequence length="1263" mass="135534">MFEAHASERAKVFQACRDLYVSERDLHLHYEDGVRSTRRAHPAAESQECPYPGLASFSVDQAQWFFGRDALVAKLLVRLDACLAVGGALVVVAPSGAGKSSLLRAGLLPQVACGALPGSERWPRLWLTPTAHPMAALDAALSEVTRTGRGASGAGTQGSMRGPPVLRHALATNDDSAECRLVLVVDQLEELFTLCADERERRKFLDTVLSLADVGPEGEPPAALVVFGLRSDFYTHCATHAGLLHALERNQVIVGPLSRAGVRAAIVHPARAVGLDVEPGLVQILLRDLGAPELDPAQPDTDKADAYEIGRLPLLAHALRATWLCRAGHVLTVDGYESTGGIAYSVRAEADRCFDRLGSRAQRTAQSVFLRLIKFGDGPHDTRRPMRYEDLLGNDAPADETAEVIEAFTRGRLLTREHDTVTITHEVLLRAWPRLRQWIEAHRSRYMVRQRLEEAAAAWQEAGRDAGLLYRGHRLDEARALVDEKDTGECGPVVSAFLAASQRQRHRTRRIRRGVIAGLTALAVLAAVSAALALHQRNTAQQERNAAILGETRAQADLLRDSDASLAAQLDLVAHQMSPSASTRTLLLSAQNVPLATALSGHTDRVNAVDFSPDGRLLASAGGDGTIRLWNTARPDRPAPLGAPLGGPRSALRAVAFSPRGQFLASAGDDGTVHMWDVRDPRHPTRLDAPTDNGTTPLNTLTFSPDGRTLATAGHNGRIHLWDTTDPRHPRSLGKPLPSSADEVNGVAFSPDGKLLASGGSEATVRLWNVADRRNPSPAGQTPDIPFKAGNPGFAQAVAFSPDGRTLTAAGSDQTAHLWDISNPADPKPLESPISNNVVNTVTFSDSGRLMAFGGDDNTIWLENVIAPDKVRNLTQPLTGHSGHVLGLAFNPEGTLLASAGADHTVRLWTIPRTILSGHTSYVDTVDVSPDGRLLASGSEDNTVRLWEVGNPTSPRPLSATIHGRTPYVNWIDFSPDGKTLAVAAGPDIQLWDVTVPATPKPLGEPLHNPRGNFLAVEFTPDGRTLAGGNGDGTVALWDVSDPSRPTAFRPSLNTHAGMITRLTVSPDGRTLAAAAQNGTVRLWDISRPARPAALGTPLRASADPVQTVAFSPDGRTLAASGNDATIRLWRLTDRAHPTPASPPLSGHKDTVYALAFHPDGKTLVSGSFDTTLRLWDVDEKGRGQDHGLPVTGVLDYVNDVAFSPDGRFLFMGTGEATVHILPLSTQTAIDYVCRTTGNLLTPEQWNMYVPQLPYDPPCPAHN</sequence>
<evidence type="ECO:0000313" key="7">
    <source>
        <dbReference type="Proteomes" id="UP000194266"/>
    </source>
</evidence>
<dbReference type="InterPro" id="IPR036322">
    <property type="entry name" value="WD40_repeat_dom_sf"/>
</dbReference>
<dbReference type="PROSITE" id="PS50082">
    <property type="entry name" value="WD_REPEATS_2"/>
    <property type="match status" value="11"/>
</dbReference>
<feature type="domain" description="Novel STAND NTPase 1" evidence="5">
    <location>
        <begin position="50"/>
        <end position="466"/>
    </location>
</feature>
<dbReference type="InterPro" id="IPR027417">
    <property type="entry name" value="P-loop_NTPase"/>
</dbReference>
<comment type="caution">
    <text evidence="6">The sequence shown here is derived from an EMBL/GenBank/DDBJ whole genome shotgun (WGS) entry which is preliminary data.</text>
</comment>
<dbReference type="SUPFAM" id="SSF50978">
    <property type="entry name" value="WD40 repeat-like"/>
    <property type="match status" value="2"/>
</dbReference>
<name>A0ABX3YN76_9ACTN</name>
<dbReference type="InterPro" id="IPR011044">
    <property type="entry name" value="Quino_amine_DH_bsu"/>
</dbReference>
<dbReference type="SUPFAM" id="SSF50969">
    <property type="entry name" value="YVTN repeat-like/Quinoprotein amine dehydrogenase"/>
    <property type="match status" value="1"/>
</dbReference>
<dbReference type="InterPro" id="IPR049052">
    <property type="entry name" value="nSTAND1"/>
</dbReference>
<dbReference type="PROSITE" id="PS50294">
    <property type="entry name" value="WD_REPEATS_REGION"/>
    <property type="match status" value="11"/>
</dbReference>
<dbReference type="InterPro" id="IPR001680">
    <property type="entry name" value="WD40_rpt"/>
</dbReference>
<feature type="repeat" description="WD" evidence="3">
    <location>
        <begin position="878"/>
        <end position="911"/>
    </location>
</feature>
<feature type="repeat" description="WD" evidence="3">
    <location>
        <begin position="737"/>
        <end position="770"/>
    </location>
</feature>
<dbReference type="SMART" id="SM00320">
    <property type="entry name" value="WD40"/>
    <property type="match status" value="14"/>
</dbReference>
<feature type="repeat" description="WD" evidence="3">
    <location>
        <begin position="691"/>
        <end position="732"/>
    </location>
</feature>
<dbReference type="PANTHER" id="PTHR19879">
    <property type="entry name" value="TRANSCRIPTION INITIATION FACTOR TFIID"/>
    <property type="match status" value="1"/>
</dbReference>